<dbReference type="PATRIC" id="fig|157733.3.peg.4187"/>
<dbReference type="EC" id="2.7.13.3" evidence="3"/>
<dbReference type="InterPro" id="IPR036097">
    <property type="entry name" value="HisK_dim/P_sf"/>
</dbReference>
<dbReference type="InterPro" id="IPR003594">
    <property type="entry name" value="HATPase_dom"/>
</dbReference>
<evidence type="ECO:0000256" key="11">
    <source>
        <dbReference type="ARBA" id="ARBA00023136"/>
    </source>
</evidence>
<dbReference type="InterPro" id="IPR003660">
    <property type="entry name" value="HAMP_dom"/>
</dbReference>
<organism evidence="15 16">
    <name type="scientific">Guptibacillus hwajinpoensis</name>
    <dbReference type="NCBI Taxonomy" id="208199"/>
    <lineage>
        <taxon>Bacteria</taxon>
        <taxon>Bacillati</taxon>
        <taxon>Bacillota</taxon>
        <taxon>Bacilli</taxon>
        <taxon>Bacillales</taxon>
        <taxon>Guptibacillaceae</taxon>
        <taxon>Guptibacillus</taxon>
    </lineage>
</organism>
<dbReference type="Proteomes" id="UP000035996">
    <property type="component" value="Unassembled WGS sequence"/>
</dbReference>
<dbReference type="Gene3D" id="6.10.340.10">
    <property type="match status" value="1"/>
</dbReference>
<dbReference type="SMART" id="SM00387">
    <property type="entry name" value="HATPase_c"/>
    <property type="match status" value="1"/>
</dbReference>
<evidence type="ECO:0000256" key="3">
    <source>
        <dbReference type="ARBA" id="ARBA00012438"/>
    </source>
</evidence>
<evidence type="ECO:0000256" key="5">
    <source>
        <dbReference type="ARBA" id="ARBA00022553"/>
    </source>
</evidence>
<feature type="domain" description="Histidine kinase" evidence="13">
    <location>
        <begin position="352"/>
        <end position="557"/>
    </location>
</feature>
<keyword evidence="8" id="KW-0418">Kinase</keyword>
<dbReference type="Pfam" id="PF02518">
    <property type="entry name" value="HATPase_c"/>
    <property type="match status" value="1"/>
</dbReference>
<evidence type="ECO:0000259" key="13">
    <source>
        <dbReference type="PROSITE" id="PS50109"/>
    </source>
</evidence>
<keyword evidence="12" id="KW-1133">Transmembrane helix</keyword>
<dbReference type="PANTHER" id="PTHR43065:SF10">
    <property type="entry name" value="PEROXIDE STRESS-ACTIVATED HISTIDINE KINASE MAK3"/>
    <property type="match status" value="1"/>
</dbReference>
<reference evidence="15" key="1">
    <citation type="submission" date="2015-06" db="EMBL/GenBank/DDBJ databases">
        <authorList>
            <person name="Liu B."/>
            <person name="Wang J."/>
            <person name="Zhu Y."/>
            <person name="Liu G."/>
            <person name="Chen Q."/>
            <person name="Zheng C."/>
            <person name="Che J."/>
            <person name="Ge C."/>
            <person name="Shi H."/>
            <person name="Pan Z."/>
            <person name="Liu X."/>
        </authorList>
    </citation>
    <scope>NUCLEOTIDE SEQUENCE [LARGE SCALE GENOMIC DNA]</scope>
    <source>
        <strain evidence="15">DSM 16346</strain>
    </source>
</reference>
<dbReference type="RefSeq" id="WP_048310574.1">
    <property type="nucleotide sequence ID" value="NZ_CP119526.1"/>
</dbReference>
<dbReference type="InterPro" id="IPR003661">
    <property type="entry name" value="HisK_dim/P_dom"/>
</dbReference>
<proteinExistence type="predicted"/>
<dbReference type="EMBL" id="LELK01000001">
    <property type="protein sequence ID" value="KMM39404.1"/>
    <property type="molecule type" value="Genomic_DNA"/>
</dbReference>
<dbReference type="SUPFAM" id="SSF47384">
    <property type="entry name" value="Homodimeric domain of signal transducing histidine kinase"/>
    <property type="match status" value="1"/>
</dbReference>
<keyword evidence="9" id="KW-0067">ATP-binding</keyword>
<dbReference type="Pfam" id="PF00512">
    <property type="entry name" value="HisKA"/>
    <property type="match status" value="1"/>
</dbReference>
<dbReference type="Gene3D" id="1.10.287.130">
    <property type="match status" value="1"/>
</dbReference>
<evidence type="ECO:0000256" key="12">
    <source>
        <dbReference type="SAM" id="Phobius"/>
    </source>
</evidence>
<dbReference type="PROSITE" id="PS50109">
    <property type="entry name" value="HIS_KIN"/>
    <property type="match status" value="1"/>
</dbReference>
<evidence type="ECO:0000256" key="1">
    <source>
        <dbReference type="ARBA" id="ARBA00000085"/>
    </source>
</evidence>
<evidence type="ECO:0000256" key="7">
    <source>
        <dbReference type="ARBA" id="ARBA00022741"/>
    </source>
</evidence>
<dbReference type="STRING" id="157733.AB986_09455"/>
<evidence type="ECO:0000256" key="8">
    <source>
        <dbReference type="ARBA" id="ARBA00022777"/>
    </source>
</evidence>
<protein>
    <recommendedName>
        <fullName evidence="3">histidine kinase</fullName>
        <ecNumber evidence="3">2.7.13.3</ecNumber>
    </recommendedName>
</protein>
<keyword evidence="10" id="KW-0902">Two-component regulatory system</keyword>
<name>A0A0J6D4Z9_9BACL</name>
<dbReference type="GO" id="GO:0005886">
    <property type="term" value="C:plasma membrane"/>
    <property type="evidence" value="ECO:0007669"/>
    <property type="project" value="UniProtKB-SubCell"/>
</dbReference>
<evidence type="ECO:0000256" key="2">
    <source>
        <dbReference type="ARBA" id="ARBA00004651"/>
    </source>
</evidence>
<dbReference type="PANTHER" id="PTHR43065">
    <property type="entry name" value="SENSOR HISTIDINE KINASE"/>
    <property type="match status" value="1"/>
</dbReference>
<dbReference type="InterPro" id="IPR004358">
    <property type="entry name" value="Sig_transdc_His_kin-like_C"/>
</dbReference>
<dbReference type="PROSITE" id="PS50885">
    <property type="entry name" value="HAMP"/>
    <property type="match status" value="1"/>
</dbReference>
<evidence type="ECO:0000313" key="16">
    <source>
        <dbReference type="Proteomes" id="UP000035996"/>
    </source>
</evidence>
<dbReference type="PRINTS" id="PR00344">
    <property type="entry name" value="BCTRLSENSOR"/>
</dbReference>
<dbReference type="InterPro" id="IPR005467">
    <property type="entry name" value="His_kinase_dom"/>
</dbReference>
<dbReference type="GO" id="GO:0005524">
    <property type="term" value="F:ATP binding"/>
    <property type="evidence" value="ECO:0007669"/>
    <property type="project" value="UniProtKB-KW"/>
</dbReference>
<dbReference type="CDD" id="cd00082">
    <property type="entry name" value="HisKA"/>
    <property type="match status" value="1"/>
</dbReference>
<accession>A0A0J6D4Z9</accession>
<feature type="transmembrane region" description="Helical" evidence="12">
    <location>
        <begin position="9"/>
        <end position="30"/>
    </location>
</feature>
<dbReference type="SMART" id="SM00388">
    <property type="entry name" value="HisKA"/>
    <property type="match status" value="1"/>
</dbReference>
<evidence type="ECO:0000256" key="4">
    <source>
        <dbReference type="ARBA" id="ARBA00022475"/>
    </source>
</evidence>
<comment type="catalytic activity">
    <reaction evidence="1">
        <text>ATP + protein L-histidine = ADP + protein N-phospho-L-histidine.</text>
        <dbReference type="EC" id="2.7.13.3"/>
    </reaction>
</comment>
<keyword evidence="11 12" id="KW-0472">Membrane</keyword>
<dbReference type="InterPro" id="IPR036890">
    <property type="entry name" value="HATPase_C_sf"/>
</dbReference>
<dbReference type="Pfam" id="PF00672">
    <property type="entry name" value="HAMP"/>
    <property type="match status" value="1"/>
</dbReference>
<keyword evidence="5" id="KW-0597">Phosphoprotein</keyword>
<comment type="subcellular location">
    <subcellularLocation>
        <location evidence="2">Cell membrane</location>
        <topology evidence="2">Multi-pass membrane protein</topology>
    </subcellularLocation>
</comment>
<evidence type="ECO:0000256" key="6">
    <source>
        <dbReference type="ARBA" id="ARBA00022679"/>
    </source>
</evidence>
<evidence type="ECO:0000259" key="14">
    <source>
        <dbReference type="PROSITE" id="PS50885"/>
    </source>
</evidence>
<feature type="domain" description="HAMP" evidence="14">
    <location>
        <begin position="176"/>
        <end position="230"/>
    </location>
</feature>
<dbReference type="AlphaFoldDB" id="A0A0J6D4Z9"/>
<evidence type="ECO:0000313" key="15">
    <source>
        <dbReference type="EMBL" id="KMM39404.1"/>
    </source>
</evidence>
<keyword evidence="6" id="KW-0808">Transferase</keyword>
<evidence type="ECO:0000256" key="9">
    <source>
        <dbReference type="ARBA" id="ARBA00022840"/>
    </source>
</evidence>
<keyword evidence="12" id="KW-0812">Transmembrane</keyword>
<evidence type="ECO:0000256" key="10">
    <source>
        <dbReference type="ARBA" id="ARBA00023012"/>
    </source>
</evidence>
<keyword evidence="16" id="KW-1185">Reference proteome</keyword>
<keyword evidence="4" id="KW-1003">Cell membrane</keyword>
<sequence length="560" mass="63546">MRHSIERKILVPFLIIVLLPSFIIGAVSMWSSYQSDKQFKQATASEHLKSLDRYAENLANRVQNGTMSEGDAKALIKMMIYETNGLYVEDEKGELTSDGEVTNSAELDWYNGEAESSWFVERKVLIEQLEDWNWTLYSPIEFSFYSGSLPDIQKYTLLISIFTGIIAVQFTIILSYNLSKPIKNLADFCKQIALGGQVKDLDIKETRKDEIGVLSTSLKEMVQTLDERNIQIDKIKQLNETILNSVHVGMVLITKGSESVYNKAAHKMMNNDAILERRVKQFTIHETSKREEEIWDHKVNEEKVYYAVNYMVIGGSGKRSIMTFEDITHRRKLELRVERMSRLASLGEMASGIAHEIRNPLAGIKATTELLIRRLELSDDQLTLTENMLLDIDRLNKIITNTLQFSSPMNAAPTVVRVDDVVRSLFVVMERIANEKNVRLHQVESNAELMVDRDHLRQILLNLMINGMSAMPEGGDLTIDCHGSENDRTITITDTGIGMSDDVIEKIFDPFYTTRAEGTGLGLSIVHQLVVQNNGEIDVRSTPGKGTTFYLTFPSREEEI</sequence>
<dbReference type="SUPFAM" id="SSF158472">
    <property type="entry name" value="HAMP domain-like"/>
    <property type="match status" value="1"/>
</dbReference>
<gene>
    <name evidence="15" type="ORF">AB986_09455</name>
</gene>
<comment type="caution">
    <text evidence="15">The sequence shown here is derived from an EMBL/GenBank/DDBJ whole genome shotgun (WGS) entry which is preliminary data.</text>
</comment>
<dbReference type="GO" id="GO:0000155">
    <property type="term" value="F:phosphorelay sensor kinase activity"/>
    <property type="evidence" value="ECO:0007669"/>
    <property type="project" value="InterPro"/>
</dbReference>
<dbReference type="SUPFAM" id="SSF55874">
    <property type="entry name" value="ATPase domain of HSP90 chaperone/DNA topoisomerase II/histidine kinase"/>
    <property type="match status" value="1"/>
</dbReference>
<keyword evidence="7" id="KW-0547">Nucleotide-binding</keyword>
<dbReference type="CDD" id="cd06225">
    <property type="entry name" value="HAMP"/>
    <property type="match status" value="1"/>
</dbReference>
<dbReference type="Gene3D" id="3.30.565.10">
    <property type="entry name" value="Histidine kinase-like ATPase, C-terminal domain"/>
    <property type="match status" value="1"/>
</dbReference>
<dbReference type="OrthoDB" id="9815750at2"/>